<protein>
    <submittedName>
        <fullName evidence="2">Uncharacterized protein</fullName>
    </submittedName>
</protein>
<sequence length="66" mass="7207">MSRSSIESQSRGGSVLDVRMASSNTSSEGGSPPHPNRIRQGFLQEWKMDKINDVSRTARGQGKQMG</sequence>
<feature type="compositionally biased region" description="Polar residues" evidence="1">
    <location>
        <begin position="1"/>
        <end position="12"/>
    </location>
</feature>
<evidence type="ECO:0000313" key="2">
    <source>
        <dbReference type="EMBL" id="KAA0722487.1"/>
    </source>
</evidence>
<accession>A0A5A9PP01</accession>
<proteinExistence type="predicted"/>
<gene>
    <name evidence="2" type="ORF">E1301_Tti007057</name>
</gene>
<dbReference type="Proteomes" id="UP000324632">
    <property type="component" value="Chromosome 4"/>
</dbReference>
<evidence type="ECO:0000313" key="3">
    <source>
        <dbReference type="Proteomes" id="UP000324632"/>
    </source>
</evidence>
<evidence type="ECO:0000256" key="1">
    <source>
        <dbReference type="SAM" id="MobiDB-lite"/>
    </source>
</evidence>
<organism evidence="2 3">
    <name type="scientific">Triplophysa tibetana</name>
    <dbReference type="NCBI Taxonomy" id="1572043"/>
    <lineage>
        <taxon>Eukaryota</taxon>
        <taxon>Metazoa</taxon>
        <taxon>Chordata</taxon>
        <taxon>Craniata</taxon>
        <taxon>Vertebrata</taxon>
        <taxon>Euteleostomi</taxon>
        <taxon>Actinopterygii</taxon>
        <taxon>Neopterygii</taxon>
        <taxon>Teleostei</taxon>
        <taxon>Ostariophysi</taxon>
        <taxon>Cypriniformes</taxon>
        <taxon>Nemacheilidae</taxon>
        <taxon>Triplophysa</taxon>
    </lineage>
</organism>
<keyword evidence="3" id="KW-1185">Reference proteome</keyword>
<name>A0A5A9PP01_9TELE</name>
<dbReference type="AlphaFoldDB" id="A0A5A9PP01"/>
<comment type="caution">
    <text evidence="2">The sequence shown here is derived from an EMBL/GenBank/DDBJ whole genome shotgun (WGS) entry which is preliminary data.</text>
</comment>
<feature type="region of interest" description="Disordered" evidence="1">
    <location>
        <begin position="1"/>
        <end position="66"/>
    </location>
</feature>
<reference evidence="2 3" key="1">
    <citation type="journal article" date="2019" name="Mol. Ecol. Resour.">
        <title>Chromosome-level genome assembly of Triplophysa tibetana, a fish adapted to the harsh high-altitude environment of the Tibetan Plateau.</title>
        <authorList>
            <person name="Yang X."/>
            <person name="Liu H."/>
            <person name="Ma Z."/>
            <person name="Zou Y."/>
            <person name="Zou M."/>
            <person name="Mao Y."/>
            <person name="Li X."/>
            <person name="Wang H."/>
            <person name="Chen T."/>
            <person name="Wang W."/>
            <person name="Yang R."/>
        </authorList>
    </citation>
    <scope>NUCLEOTIDE SEQUENCE [LARGE SCALE GENOMIC DNA]</scope>
    <source>
        <strain evidence="2">TTIB1903HZAU</strain>
        <tissue evidence="2">Muscle</tissue>
    </source>
</reference>
<dbReference type="EMBL" id="SOYY01000004">
    <property type="protein sequence ID" value="KAA0722487.1"/>
    <property type="molecule type" value="Genomic_DNA"/>
</dbReference>